<organism evidence="1 2">
    <name type="scientific">Lacticaseibacillus paracasei subsp. paracasei</name>
    <dbReference type="NCBI Taxonomy" id="47714"/>
    <lineage>
        <taxon>Bacteria</taxon>
        <taxon>Bacillati</taxon>
        <taxon>Bacillota</taxon>
        <taxon>Bacilli</taxon>
        <taxon>Lactobacillales</taxon>
        <taxon>Lactobacillaceae</taxon>
        <taxon>Lacticaseibacillus</taxon>
    </lineage>
</organism>
<accession>A0AAP9KUL3</accession>
<evidence type="ECO:0000313" key="2">
    <source>
        <dbReference type="Proteomes" id="UP000423274"/>
    </source>
</evidence>
<gene>
    <name evidence="1" type="ORF">LCAKO_0721</name>
</gene>
<dbReference type="EMBL" id="CP022954">
    <property type="protein sequence ID" value="QGV17294.1"/>
    <property type="molecule type" value="Genomic_DNA"/>
</dbReference>
<sequence length="39" mass="4593">MDSAFNESDQANHDVLLALYHYVLDTRQQEVTNQKHFTI</sequence>
<protein>
    <submittedName>
        <fullName evidence="1">Uncharacterized protein</fullName>
    </submittedName>
</protein>
<dbReference type="Proteomes" id="UP000423274">
    <property type="component" value="Chromosome"/>
</dbReference>
<reference evidence="1 2" key="1">
    <citation type="submission" date="2017-08" db="EMBL/GenBank/DDBJ databases">
        <title>Genome sequence, comparative genomics and functional analysis of the highly adhesive Lactobacillus paracasei Kobulty strain.</title>
        <authorList>
            <person name="Koryszewska-Baginska A."/>
            <person name="Grynberg M."/>
            <person name="Aleksandrzak-Piekarczyk T."/>
        </authorList>
    </citation>
    <scope>NUCLEOTIDE SEQUENCE [LARGE SCALE GENOMIC DNA]</scope>
    <source>
        <strain evidence="1 2">IBB3423</strain>
    </source>
</reference>
<proteinExistence type="predicted"/>
<evidence type="ECO:0000313" key="1">
    <source>
        <dbReference type="EMBL" id="QGV17294.1"/>
    </source>
</evidence>
<dbReference type="AlphaFoldDB" id="A0AAP9KUL3"/>
<name>A0AAP9KUL3_LACPA</name>